<dbReference type="Gene3D" id="3.40.190.10">
    <property type="entry name" value="Periplasmic binding protein-like II"/>
    <property type="match status" value="2"/>
</dbReference>
<dbReference type="NCBIfam" id="TIGR00277">
    <property type="entry name" value="HDIG"/>
    <property type="match status" value="1"/>
</dbReference>
<dbReference type="InterPro" id="IPR001638">
    <property type="entry name" value="Solute-binding_3/MltF_N"/>
</dbReference>
<dbReference type="InterPro" id="IPR003018">
    <property type="entry name" value="GAF"/>
</dbReference>
<dbReference type="SUPFAM" id="SSF53850">
    <property type="entry name" value="Periplasmic binding protein-like II"/>
    <property type="match status" value="1"/>
</dbReference>
<dbReference type="CDD" id="cd00077">
    <property type="entry name" value="HDc"/>
    <property type="match status" value="1"/>
</dbReference>
<evidence type="ECO:0000313" key="5">
    <source>
        <dbReference type="EMBL" id="HFX13146.1"/>
    </source>
</evidence>
<dbReference type="InterPro" id="IPR006674">
    <property type="entry name" value="HD_domain"/>
</dbReference>
<dbReference type="AlphaFoldDB" id="A0A7C3MQE9"/>
<dbReference type="EMBL" id="DTIN01000011">
    <property type="protein sequence ID" value="HFX13146.1"/>
    <property type="molecule type" value="Genomic_DNA"/>
</dbReference>
<organism evidence="5">
    <name type="scientific">Dictyoglomus thermophilum</name>
    <dbReference type="NCBI Taxonomy" id="14"/>
    <lineage>
        <taxon>Bacteria</taxon>
        <taxon>Pseudomonadati</taxon>
        <taxon>Dictyoglomota</taxon>
        <taxon>Dictyoglomia</taxon>
        <taxon>Dictyoglomales</taxon>
        <taxon>Dictyoglomaceae</taxon>
        <taxon>Dictyoglomus</taxon>
    </lineage>
</organism>
<feature type="domain" description="HD-GYP" evidence="4">
    <location>
        <begin position="453"/>
        <end position="645"/>
    </location>
</feature>
<dbReference type="Pfam" id="PF01590">
    <property type="entry name" value="GAF"/>
    <property type="match status" value="1"/>
</dbReference>
<dbReference type="InterPro" id="IPR006675">
    <property type="entry name" value="HDIG_dom"/>
</dbReference>
<dbReference type="SUPFAM" id="SSF109604">
    <property type="entry name" value="HD-domain/PDEase-like"/>
    <property type="match status" value="1"/>
</dbReference>
<dbReference type="Pfam" id="PF00497">
    <property type="entry name" value="SBP_bac_3"/>
    <property type="match status" value="1"/>
</dbReference>
<keyword evidence="1" id="KW-1133">Transmembrane helix</keyword>
<keyword evidence="1" id="KW-0812">Transmembrane</keyword>
<dbReference type="PANTHER" id="PTHR43155:SF8">
    <property type="entry name" value="METAL DEPENDENT PHOSPHOHYDROLASE"/>
    <property type="match status" value="1"/>
</dbReference>
<dbReference type="Gene3D" id="1.10.3210.10">
    <property type="entry name" value="Hypothetical protein af1432"/>
    <property type="match status" value="1"/>
</dbReference>
<name>A0A7C3MQE9_DICTH</name>
<gene>
    <name evidence="5" type="ORF">ENW00_03175</name>
</gene>
<dbReference type="InterPro" id="IPR037522">
    <property type="entry name" value="HD_GYP_dom"/>
</dbReference>
<protein>
    <submittedName>
        <fullName evidence="5">Transporter substrate-binding domain-containing protein</fullName>
    </submittedName>
</protein>
<dbReference type="PANTHER" id="PTHR43155">
    <property type="entry name" value="CYCLIC DI-GMP PHOSPHODIESTERASE PA4108-RELATED"/>
    <property type="match status" value="1"/>
</dbReference>
<feature type="signal peptide" evidence="2">
    <location>
        <begin position="1"/>
        <end position="24"/>
    </location>
</feature>
<dbReference type="CDD" id="cd13706">
    <property type="entry name" value="PBP2_HisK_like_1"/>
    <property type="match status" value="1"/>
</dbReference>
<feature type="chain" id="PRO_5027951469" evidence="2">
    <location>
        <begin position="25"/>
        <end position="645"/>
    </location>
</feature>
<proteinExistence type="predicted"/>
<feature type="transmembrane region" description="Helical" evidence="1">
    <location>
        <begin position="255"/>
        <end position="273"/>
    </location>
</feature>
<comment type="caution">
    <text evidence="5">The sequence shown here is derived from an EMBL/GenBank/DDBJ whole genome shotgun (WGS) entry which is preliminary data.</text>
</comment>
<dbReference type="InterPro" id="IPR003607">
    <property type="entry name" value="HD/PDEase_dom"/>
</dbReference>
<dbReference type="SMART" id="SM00062">
    <property type="entry name" value="PBPb"/>
    <property type="match status" value="1"/>
</dbReference>
<dbReference type="SMART" id="SM00471">
    <property type="entry name" value="HDc"/>
    <property type="match status" value="1"/>
</dbReference>
<dbReference type="PROSITE" id="PS51832">
    <property type="entry name" value="HD_GYP"/>
    <property type="match status" value="1"/>
</dbReference>
<accession>A0A7C3MQE9</accession>
<feature type="domain" description="HD" evidence="3">
    <location>
        <begin position="475"/>
        <end position="597"/>
    </location>
</feature>
<evidence type="ECO:0000256" key="1">
    <source>
        <dbReference type="SAM" id="Phobius"/>
    </source>
</evidence>
<keyword evidence="1" id="KW-0472">Membrane</keyword>
<reference evidence="5" key="1">
    <citation type="journal article" date="2020" name="mSystems">
        <title>Genome- and Community-Level Interaction Insights into Carbon Utilization and Element Cycling Functions of Hydrothermarchaeota in Hydrothermal Sediment.</title>
        <authorList>
            <person name="Zhou Z."/>
            <person name="Liu Y."/>
            <person name="Xu W."/>
            <person name="Pan J."/>
            <person name="Luo Z.H."/>
            <person name="Li M."/>
        </authorList>
    </citation>
    <scope>NUCLEOTIDE SEQUENCE [LARGE SCALE GENOMIC DNA]</scope>
    <source>
        <strain evidence="5">SpSt-81</strain>
    </source>
</reference>
<sequence>MKLKFFRCLLTLLIFCLIAPPISSNNSIKIITDKDYPPFTYIDEKGNLVGISVEFWKIWSEKTGIKIELIPEEWSKAQNILFEGKVDAIDTIFKTPEREKYLIFSKPIFKVTSSIYYHKSIPKINYPKDVTPFIVGAKRGDALIEIFLLQNPQVNFKFYSNYSDIILSAKKDEIKVFIMDDPPAFYYLTKYDLIYEFFKGPVIYTNYLYVASLKNKAHIVSVINEGLSKIPQEDMDRLLEKYSFKEEVPSILPKIVLYIVIIGLSILIIVLSYNRILSIRVREATKELKRVHDKLREQIDKFEFFIRNVSYISSIDLKDYDFVKRVLQIIVKILGKDTYGVFFYRHMDSLRILAMNGYDNNLEGLLISKEESNNILNIQNITLVREPSFLKDINMKEMLLYPLKWQEKIYGYLACVIPKESIYSFDEKDVEILEKFGNIISAFYGIRVHIREREVYLSKMVTLLIKTLEYYDKYTQGHSERVAKYAVKVAEKLALSPERIKKIYWASLLHDIGKIYIPQSILNKNGRLTQEEFEIVKIHPIKSEEILKQVDEFRDLAEIVRYHHERWDGLGYPDGLSSYEIPLESRIIATSDAFDAMTSERPYKRAMTFEEAILEIEKNKGKQFDPQIAEIMIEVIKEEMIEENY</sequence>
<dbReference type="PROSITE" id="PS51831">
    <property type="entry name" value="HD"/>
    <property type="match status" value="1"/>
</dbReference>
<evidence type="ECO:0000256" key="2">
    <source>
        <dbReference type="SAM" id="SignalP"/>
    </source>
</evidence>
<dbReference type="SUPFAM" id="SSF55781">
    <property type="entry name" value="GAF domain-like"/>
    <property type="match status" value="1"/>
</dbReference>
<dbReference type="Pfam" id="PF13487">
    <property type="entry name" value="HD_5"/>
    <property type="match status" value="1"/>
</dbReference>
<keyword evidence="2" id="KW-0732">Signal</keyword>
<evidence type="ECO:0000259" key="4">
    <source>
        <dbReference type="PROSITE" id="PS51832"/>
    </source>
</evidence>
<evidence type="ECO:0000259" key="3">
    <source>
        <dbReference type="PROSITE" id="PS51831"/>
    </source>
</evidence>